<feature type="transmembrane region" description="Helical" evidence="6">
    <location>
        <begin position="163"/>
        <end position="181"/>
    </location>
</feature>
<feature type="transmembrane region" description="Helical" evidence="6">
    <location>
        <begin position="384"/>
        <end position="402"/>
    </location>
</feature>
<evidence type="ECO:0000259" key="7">
    <source>
        <dbReference type="PROSITE" id="PS50850"/>
    </source>
</evidence>
<feature type="transmembrane region" description="Helical" evidence="6">
    <location>
        <begin position="94"/>
        <end position="114"/>
    </location>
</feature>
<dbReference type="GO" id="GO:0005886">
    <property type="term" value="C:plasma membrane"/>
    <property type="evidence" value="ECO:0007669"/>
    <property type="project" value="UniProtKB-SubCell"/>
</dbReference>
<feature type="transmembrane region" description="Helical" evidence="6">
    <location>
        <begin position="228"/>
        <end position="250"/>
    </location>
</feature>
<evidence type="ECO:0000256" key="6">
    <source>
        <dbReference type="SAM" id="Phobius"/>
    </source>
</evidence>
<feature type="transmembrane region" description="Helical" evidence="6">
    <location>
        <begin position="262"/>
        <end position="282"/>
    </location>
</feature>
<evidence type="ECO:0000256" key="5">
    <source>
        <dbReference type="ARBA" id="ARBA00023136"/>
    </source>
</evidence>
<keyword evidence="4 6" id="KW-1133">Transmembrane helix</keyword>
<dbReference type="AlphaFoldDB" id="A0A1G9BEL1"/>
<feature type="domain" description="Major facilitator superfamily (MFS) profile" evidence="7">
    <location>
        <begin position="33"/>
        <end position="406"/>
    </location>
</feature>
<gene>
    <name evidence="8" type="ORF">SAMN04487820_107115</name>
</gene>
<dbReference type="EMBL" id="FNFM01000007">
    <property type="protein sequence ID" value="SDK37986.1"/>
    <property type="molecule type" value="Genomic_DNA"/>
</dbReference>
<accession>A0A1G9BEL1</accession>
<comment type="subcellular location">
    <subcellularLocation>
        <location evidence="1">Cell membrane</location>
        <topology evidence="1">Multi-pass membrane protein</topology>
    </subcellularLocation>
</comment>
<dbReference type="SUPFAM" id="SSF103473">
    <property type="entry name" value="MFS general substrate transporter"/>
    <property type="match status" value="1"/>
</dbReference>
<feature type="transmembrane region" description="Helical" evidence="6">
    <location>
        <begin position="358"/>
        <end position="378"/>
    </location>
</feature>
<dbReference type="InterPro" id="IPR036259">
    <property type="entry name" value="MFS_trans_sf"/>
</dbReference>
<keyword evidence="3 6" id="KW-0812">Transmembrane</keyword>
<name>A0A1G9BEL1_ACTMZ</name>
<sequence length="411" mass="41272">MGCPLPEPTRTGAVMPEAMPLTRDPAVRLPKRAMSAVAVVVTVGILPAFLVGGLGVQLQQDFGFGPAVLGAGAAGFFAVAALSSRLMGWLSERIGPVPAMRLAAVGSAVCAGGIAASRNLGWLLVMLWLAGLPNALGQPASNLLIARCVPGTRRATAFGIKQSAIPASTLLAGLAVPAVALTFSWRWAFAGAALVGLVAALAVPRSVTGHGGSTAVTRTESAEPGRSVLLLITLAAGLASAAANSLGSFVTTTGVEVGFDPGTAGLVLAVGSVAGLCMRLTMGVLADRRNPNPIGVITLLLLIGSAGFVLMALPLPVAFLIGAVVGFGAGWSWPGLLNFAVAGLYPRRVAGATSVSQTGVYIGGSAGPLLFGVVASQAGLAEAWSAAGLVALLAAVSLWIVWRRTTVRRAH</sequence>
<dbReference type="Proteomes" id="UP000199213">
    <property type="component" value="Unassembled WGS sequence"/>
</dbReference>
<evidence type="ECO:0000256" key="4">
    <source>
        <dbReference type="ARBA" id="ARBA00022989"/>
    </source>
</evidence>
<feature type="transmembrane region" description="Helical" evidence="6">
    <location>
        <begin position="33"/>
        <end position="56"/>
    </location>
</feature>
<feature type="transmembrane region" description="Helical" evidence="6">
    <location>
        <begin position="62"/>
        <end position="82"/>
    </location>
</feature>
<evidence type="ECO:0000256" key="2">
    <source>
        <dbReference type="ARBA" id="ARBA00022475"/>
    </source>
</evidence>
<feature type="transmembrane region" description="Helical" evidence="6">
    <location>
        <begin position="187"/>
        <end position="207"/>
    </location>
</feature>
<feature type="transmembrane region" description="Helical" evidence="6">
    <location>
        <begin position="294"/>
        <end position="313"/>
    </location>
</feature>
<evidence type="ECO:0000313" key="9">
    <source>
        <dbReference type="Proteomes" id="UP000199213"/>
    </source>
</evidence>
<evidence type="ECO:0000256" key="3">
    <source>
        <dbReference type="ARBA" id="ARBA00022692"/>
    </source>
</evidence>
<evidence type="ECO:0000313" key="8">
    <source>
        <dbReference type="EMBL" id="SDK37986.1"/>
    </source>
</evidence>
<dbReference type="InterPro" id="IPR050189">
    <property type="entry name" value="MFS_Efflux_Transporters"/>
</dbReference>
<feature type="transmembrane region" description="Helical" evidence="6">
    <location>
        <begin position="319"/>
        <end position="346"/>
    </location>
</feature>
<dbReference type="InterPro" id="IPR011701">
    <property type="entry name" value="MFS"/>
</dbReference>
<dbReference type="PANTHER" id="PTHR43124">
    <property type="entry name" value="PURINE EFFLUX PUMP PBUE"/>
    <property type="match status" value="1"/>
</dbReference>
<protein>
    <submittedName>
        <fullName evidence="8">Predicted arabinose efflux permease, MFS family</fullName>
    </submittedName>
</protein>
<dbReference type="Pfam" id="PF07690">
    <property type="entry name" value="MFS_1"/>
    <property type="match status" value="1"/>
</dbReference>
<feature type="transmembrane region" description="Helical" evidence="6">
    <location>
        <begin position="120"/>
        <end position="137"/>
    </location>
</feature>
<dbReference type="Gene3D" id="1.20.1250.20">
    <property type="entry name" value="MFS general substrate transporter like domains"/>
    <property type="match status" value="2"/>
</dbReference>
<reference evidence="9" key="1">
    <citation type="submission" date="2016-10" db="EMBL/GenBank/DDBJ databases">
        <authorList>
            <person name="Varghese N."/>
            <person name="Submissions S."/>
        </authorList>
    </citation>
    <scope>NUCLEOTIDE SEQUENCE [LARGE SCALE GENOMIC DNA]</scope>
    <source>
        <strain evidence="9">DSM 45460</strain>
    </source>
</reference>
<proteinExistence type="predicted"/>
<keyword evidence="2" id="KW-1003">Cell membrane</keyword>
<dbReference type="GO" id="GO:0022857">
    <property type="term" value="F:transmembrane transporter activity"/>
    <property type="evidence" value="ECO:0007669"/>
    <property type="project" value="InterPro"/>
</dbReference>
<evidence type="ECO:0000256" key="1">
    <source>
        <dbReference type="ARBA" id="ARBA00004651"/>
    </source>
</evidence>
<keyword evidence="5 6" id="KW-0472">Membrane</keyword>
<dbReference type="InterPro" id="IPR020846">
    <property type="entry name" value="MFS_dom"/>
</dbReference>
<organism evidence="8 9">
    <name type="scientific">Actinopolyspora mzabensis</name>
    <dbReference type="NCBI Taxonomy" id="995066"/>
    <lineage>
        <taxon>Bacteria</taxon>
        <taxon>Bacillati</taxon>
        <taxon>Actinomycetota</taxon>
        <taxon>Actinomycetes</taxon>
        <taxon>Actinopolysporales</taxon>
        <taxon>Actinopolysporaceae</taxon>
        <taxon>Actinopolyspora</taxon>
    </lineage>
</organism>
<dbReference type="PROSITE" id="PS50850">
    <property type="entry name" value="MFS"/>
    <property type="match status" value="1"/>
</dbReference>
<keyword evidence="9" id="KW-1185">Reference proteome</keyword>
<dbReference type="PANTHER" id="PTHR43124:SF3">
    <property type="entry name" value="CHLORAMPHENICOL EFFLUX PUMP RV0191"/>
    <property type="match status" value="1"/>
</dbReference>